<proteinExistence type="predicted"/>
<reference evidence="2 3" key="1">
    <citation type="submission" date="2023-05" db="EMBL/GenBank/DDBJ databases">
        <title>Draft genome sequence of Streptomyces sp. B-S-A6 isolated from a cave soil in Thailand.</title>
        <authorList>
            <person name="Chamroensaksri N."/>
            <person name="Muangham S."/>
        </authorList>
    </citation>
    <scope>NUCLEOTIDE SEQUENCE [LARGE SCALE GENOMIC DNA]</scope>
    <source>
        <strain evidence="2 3">B-S-A6</strain>
    </source>
</reference>
<name>A0ABT6SH28_9ACTN</name>
<accession>A0ABT6SH28</accession>
<dbReference type="EMBL" id="JASCIQ010000028">
    <property type="protein sequence ID" value="MDI3406972.1"/>
    <property type="molecule type" value="Genomic_DNA"/>
</dbReference>
<feature type="chain" id="PRO_5046980983" evidence="1">
    <location>
        <begin position="27"/>
        <end position="141"/>
    </location>
</feature>
<evidence type="ECO:0000313" key="2">
    <source>
        <dbReference type="EMBL" id="MDI3406972.1"/>
    </source>
</evidence>
<evidence type="ECO:0000256" key="1">
    <source>
        <dbReference type="SAM" id="SignalP"/>
    </source>
</evidence>
<sequence>MKRRALTFLAATAAAAGALTTTQAQAGPAETHNYKAKTAKLDGAKATCDLVTWGALQDHARLTCKVKDTEADGYQPYVVWRQDGFGEVDFGYNSEGAGHTITASDARVNLDAGFQKIWFRTCMTTLGWDDCSNEKSWKVKR</sequence>
<keyword evidence="3" id="KW-1185">Reference proteome</keyword>
<organism evidence="2 3">
    <name type="scientific">Streptomyces cavernicola</name>
    <dbReference type="NCBI Taxonomy" id="3043613"/>
    <lineage>
        <taxon>Bacteria</taxon>
        <taxon>Bacillati</taxon>
        <taxon>Actinomycetota</taxon>
        <taxon>Actinomycetes</taxon>
        <taxon>Kitasatosporales</taxon>
        <taxon>Streptomycetaceae</taxon>
        <taxon>Streptomyces</taxon>
    </lineage>
</organism>
<protein>
    <submittedName>
        <fullName evidence="2">Uncharacterized protein</fullName>
    </submittedName>
</protein>
<keyword evidence="1" id="KW-0732">Signal</keyword>
<gene>
    <name evidence="2" type="ORF">QIS96_24555</name>
</gene>
<evidence type="ECO:0000313" key="3">
    <source>
        <dbReference type="Proteomes" id="UP001223978"/>
    </source>
</evidence>
<comment type="caution">
    <text evidence="2">The sequence shown here is derived from an EMBL/GenBank/DDBJ whole genome shotgun (WGS) entry which is preliminary data.</text>
</comment>
<dbReference type="RefSeq" id="WP_282544901.1">
    <property type="nucleotide sequence ID" value="NZ_JASCIQ010000028.1"/>
</dbReference>
<feature type="signal peptide" evidence="1">
    <location>
        <begin position="1"/>
        <end position="26"/>
    </location>
</feature>
<dbReference type="Proteomes" id="UP001223978">
    <property type="component" value="Unassembled WGS sequence"/>
</dbReference>